<dbReference type="PANTHER" id="PTHR33676:SF3">
    <property type="entry name" value="COLD-REGULATED PROTEIN 27"/>
    <property type="match status" value="1"/>
</dbReference>
<dbReference type="GO" id="GO:0009409">
    <property type="term" value="P:response to cold"/>
    <property type="evidence" value="ECO:0007669"/>
    <property type="project" value="InterPro"/>
</dbReference>
<evidence type="ECO:0000313" key="3">
    <source>
        <dbReference type="Proteomes" id="UP000775213"/>
    </source>
</evidence>
<protein>
    <submittedName>
        <fullName evidence="2">Uncharacterized protein</fullName>
    </submittedName>
</protein>
<dbReference type="Proteomes" id="UP000775213">
    <property type="component" value="Unassembled WGS sequence"/>
</dbReference>
<reference evidence="2 3" key="1">
    <citation type="journal article" date="2021" name="Hortic Res">
        <title>Chromosome-scale assembly of the Dendrobium chrysotoxum genome enhances the understanding of orchid evolution.</title>
        <authorList>
            <person name="Zhang Y."/>
            <person name="Zhang G.Q."/>
            <person name="Zhang D."/>
            <person name="Liu X.D."/>
            <person name="Xu X.Y."/>
            <person name="Sun W.H."/>
            <person name="Yu X."/>
            <person name="Zhu X."/>
            <person name="Wang Z.W."/>
            <person name="Zhao X."/>
            <person name="Zhong W.Y."/>
            <person name="Chen H."/>
            <person name="Yin W.L."/>
            <person name="Huang T."/>
            <person name="Niu S.C."/>
            <person name="Liu Z.J."/>
        </authorList>
    </citation>
    <scope>NUCLEOTIDE SEQUENCE [LARGE SCALE GENOMIC DNA]</scope>
    <source>
        <strain evidence="2">Lindl</strain>
    </source>
</reference>
<dbReference type="PANTHER" id="PTHR33676">
    <property type="entry name" value="COLD REGULATED PROTEIN 27"/>
    <property type="match status" value="1"/>
</dbReference>
<organism evidence="2 3">
    <name type="scientific">Dendrobium chrysotoxum</name>
    <name type="common">Orchid</name>
    <dbReference type="NCBI Taxonomy" id="161865"/>
    <lineage>
        <taxon>Eukaryota</taxon>
        <taxon>Viridiplantae</taxon>
        <taxon>Streptophyta</taxon>
        <taxon>Embryophyta</taxon>
        <taxon>Tracheophyta</taxon>
        <taxon>Spermatophyta</taxon>
        <taxon>Magnoliopsida</taxon>
        <taxon>Liliopsida</taxon>
        <taxon>Asparagales</taxon>
        <taxon>Orchidaceae</taxon>
        <taxon>Epidendroideae</taxon>
        <taxon>Malaxideae</taxon>
        <taxon>Dendrobiinae</taxon>
        <taxon>Dendrobium</taxon>
    </lineage>
</organism>
<dbReference type="EMBL" id="JAGFBR010000017">
    <property type="protein sequence ID" value="KAH0452040.1"/>
    <property type="molecule type" value="Genomic_DNA"/>
</dbReference>
<feature type="region of interest" description="Disordered" evidence="1">
    <location>
        <begin position="306"/>
        <end position="335"/>
    </location>
</feature>
<accession>A0AAV7FQZ8</accession>
<proteinExistence type="predicted"/>
<dbReference type="AlphaFoldDB" id="A0AAV7FQZ8"/>
<dbReference type="GO" id="GO:0042752">
    <property type="term" value="P:regulation of circadian rhythm"/>
    <property type="evidence" value="ECO:0007669"/>
    <property type="project" value="InterPro"/>
</dbReference>
<evidence type="ECO:0000313" key="2">
    <source>
        <dbReference type="EMBL" id="KAH0452040.1"/>
    </source>
</evidence>
<comment type="caution">
    <text evidence="2">The sequence shown here is derived from an EMBL/GenBank/DDBJ whole genome shotgun (WGS) entry which is preliminary data.</text>
</comment>
<feature type="region of interest" description="Disordered" evidence="1">
    <location>
        <begin position="66"/>
        <end position="89"/>
    </location>
</feature>
<name>A0AAV7FQZ8_DENCH</name>
<dbReference type="InterPro" id="IPR044678">
    <property type="entry name" value="COR27/28"/>
</dbReference>
<sequence length="335" mass="38160">MRDPLRPQFSFITLSSVLFVSISLITPEIKLLEILDFGGSVLYRFWELRCVDFVDILGLMEGRDLKQPDRSSPGKSFDNKNPRSGVVDSLSSEWTDEKHKLYLSSIEATFVDQLYSREHLSSNFMGWLSRTQKKTNSSQLNPNKQLSGQVLREGCWEDFNIDRAKGRAVVENESRQLLANPWVQHFKQPSVGKYPQTSVDIDNNEFSSRSINLNCPMDMKRTSAKQLPVCHPLIFHEDSVSSRAEVTDQNFVDTEYKLAEGPSKSSSKKRSRRSARSKIIDQIVPSNSVASSSLRSGNFLKENEAEFSSTIRRQNIDEPSYYNHEEPECLGFNNG</sequence>
<evidence type="ECO:0000256" key="1">
    <source>
        <dbReference type="SAM" id="MobiDB-lite"/>
    </source>
</evidence>
<gene>
    <name evidence="2" type="ORF">IEQ34_019339</name>
</gene>
<keyword evidence="3" id="KW-1185">Reference proteome</keyword>
<feature type="region of interest" description="Disordered" evidence="1">
    <location>
        <begin position="259"/>
        <end position="279"/>
    </location>
</feature>
<feature type="compositionally biased region" description="Basic residues" evidence="1">
    <location>
        <begin position="266"/>
        <end position="276"/>
    </location>
</feature>